<comment type="subcellular location">
    <subcellularLocation>
        <location evidence="1">Cytoplasm</location>
    </subcellularLocation>
</comment>
<keyword evidence="6" id="KW-1185">Reference proteome</keyword>
<dbReference type="GO" id="GO:0007165">
    <property type="term" value="P:signal transduction"/>
    <property type="evidence" value="ECO:0007669"/>
    <property type="project" value="InterPro"/>
</dbReference>
<keyword evidence="3" id="KW-0963">Cytoplasm</keyword>
<evidence type="ECO:0000259" key="4">
    <source>
        <dbReference type="PROSITE" id="PS50851"/>
    </source>
</evidence>
<evidence type="ECO:0000256" key="2">
    <source>
        <dbReference type="ARBA" id="ARBA00021483"/>
    </source>
</evidence>
<evidence type="ECO:0000313" key="6">
    <source>
        <dbReference type="Proteomes" id="UP000216913"/>
    </source>
</evidence>
<name>A0A261TBP5_9BORD</name>
<dbReference type="GO" id="GO:0006935">
    <property type="term" value="P:chemotaxis"/>
    <property type="evidence" value="ECO:0007669"/>
    <property type="project" value="InterPro"/>
</dbReference>
<protein>
    <recommendedName>
        <fullName evidence="2">Chemotaxis protein CheW</fullName>
    </recommendedName>
</protein>
<organism evidence="5 6">
    <name type="scientific">Bordetella genomosp. 5</name>
    <dbReference type="NCBI Taxonomy" id="1395608"/>
    <lineage>
        <taxon>Bacteria</taxon>
        <taxon>Pseudomonadati</taxon>
        <taxon>Pseudomonadota</taxon>
        <taxon>Betaproteobacteria</taxon>
        <taxon>Burkholderiales</taxon>
        <taxon>Alcaligenaceae</taxon>
        <taxon>Bordetella</taxon>
    </lineage>
</organism>
<evidence type="ECO:0000256" key="1">
    <source>
        <dbReference type="ARBA" id="ARBA00004496"/>
    </source>
</evidence>
<dbReference type="EMBL" id="NEVP01000011">
    <property type="protein sequence ID" value="OZI46701.1"/>
    <property type="molecule type" value="Genomic_DNA"/>
</dbReference>
<accession>A0A261TBP5</accession>
<gene>
    <name evidence="5" type="ORF">CAL25_18610</name>
</gene>
<dbReference type="OrthoDB" id="21516at2"/>
<dbReference type="InterPro" id="IPR039315">
    <property type="entry name" value="CheW"/>
</dbReference>
<dbReference type="Gene3D" id="2.40.50.180">
    <property type="entry name" value="CheA-289, Domain 4"/>
    <property type="match status" value="1"/>
</dbReference>
<evidence type="ECO:0000313" key="5">
    <source>
        <dbReference type="EMBL" id="OZI46701.1"/>
    </source>
</evidence>
<sequence length="223" mass="24228">MNELRGDLPDVDDCWNRIGIHGDGSCERLREHVHCRNCAVYASAARQLLDRIPVQTASAQSVAPLSAPLWHASDERALVVLVFRVAREWLALPSRALIEVAAPRPIHSLPHRRDRAVLGLTNVRGTLTVCVSLARLLELEGGGVRDRAEARVLVFGGKDRRLVLPVDEVSGMHSVTGAALEALPSTLAQAPVKFSRGVIRVDGRAVGLLDESLLKQALERSLA</sequence>
<dbReference type="GO" id="GO:0005829">
    <property type="term" value="C:cytosol"/>
    <property type="evidence" value="ECO:0007669"/>
    <property type="project" value="TreeGrafter"/>
</dbReference>
<dbReference type="InterPro" id="IPR002545">
    <property type="entry name" value="CheW-lke_dom"/>
</dbReference>
<dbReference type="PANTHER" id="PTHR22617:SF45">
    <property type="entry name" value="CHEMOTAXIS PROTEIN CHEW"/>
    <property type="match status" value="1"/>
</dbReference>
<dbReference type="InterPro" id="IPR036061">
    <property type="entry name" value="CheW-like_dom_sf"/>
</dbReference>
<dbReference type="Gene3D" id="2.30.30.40">
    <property type="entry name" value="SH3 Domains"/>
    <property type="match status" value="1"/>
</dbReference>
<dbReference type="Pfam" id="PF01584">
    <property type="entry name" value="CheW"/>
    <property type="match status" value="1"/>
</dbReference>
<reference evidence="5 6" key="1">
    <citation type="submission" date="2017-05" db="EMBL/GenBank/DDBJ databases">
        <title>Complete and WGS of Bordetella genogroups.</title>
        <authorList>
            <person name="Spilker T."/>
            <person name="LiPuma J."/>
        </authorList>
    </citation>
    <scope>NUCLEOTIDE SEQUENCE [LARGE SCALE GENOMIC DNA]</scope>
    <source>
        <strain evidence="5 6">AU10456</strain>
    </source>
</reference>
<dbReference type="SUPFAM" id="SSF50341">
    <property type="entry name" value="CheW-like"/>
    <property type="match status" value="1"/>
</dbReference>
<proteinExistence type="predicted"/>
<dbReference type="PROSITE" id="PS50851">
    <property type="entry name" value="CHEW"/>
    <property type="match status" value="1"/>
</dbReference>
<feature type="domain" description="CheW-like" evidence="4">
    <location>
        <begin position="77"/>
        <end position="220"/>
    </location>
</feature>
<dbReference type="Proteomes" id="UP000216913">
    <property type="component" value="Unassembled WGS sequence"/>
</dbReference>
<dbReference type="SMART" id="SM00260">
    <property type="entry name" value="CheW"/>
    <property type="match status" value="1"/>
</dbReference>
<dbReference type="RefSeq" id="WP_094802570.1">
    <property type="nucleotide sequence ID" value="NZ_NEVP01000011.1"/>
</dbReference>
<dbReference type="AlphaFoldDB" id="A0A261TBP5"/>
<comment type="caution">
    <text evidence="5">The sequence shown here is derived from an EMBL/GenBank/DDBJ whole genome shotgun (WGS) entry which is preliminary data.</text>
</comment>
<dbReference type="PANTHER" id="PTHR22617">
    <property type="entry name" value="CHEMOTAXIS SENSOR HISTIDINE KINASE-RELATED"/>
    <property type="match status" value="1"/>
</dbReference>
<evidence type="ECO:0000256" key="3">
    <source>
        <dbReference type="ARBA" id="ARBA00022490"/>
    </source>
</evidence>